<dbReference type="AlphaFoldDB" id="A0A5B7FFL0"/>
<name>A0A5B7FFL0_PORTR</name>
<comment type="caution">
    <text evidence="2">The sequence shown here is derived from an EMBL/GenBank/DDBJ whole genome shotgun (WGS) entry which is preliminary data.</text>
</comment>
<evidence type="ECO:0000256" key="1">
    <source>
        <dbReference type="SAM" id="MobiDB-lite"/>
    </source>
</evidence>
<protein>
    <submittedName>
        <fullName evidence="2">Uncharacterized protein</fullName>
    </submittedName>
</protein>
<gene>
    <name evidence="2" type="ORF">E2C01_037678</name>
</gene>
<proteinExistence type="predicted"/>
<dbReference type="EMBL" id="VSRR010006088">
    <property type="protein sequence ID" value="MPC44019.1"/>
    <property type="molecule type" value="Genomic_DNA"/>
</dbReference>
<accession>A0A5B7FFL0</accession>
<reference evidence="2 3" key="1">
    <citation type="submission" date="2019-05" db="EMBL/GenBank/DDBJ databases">
        <title>Another draft genome of Portunus trituberculatus and its Hox gene families provides insights of decapod evolution.</title>
        <authorList>
            <person name="Jeong J.-H."/>
            <person name="Song I."/>
            <person name="Kim S."/>
            <person name="Choi T."/>
            <person name="Kim D."/>
            <person name="Ryu S."/>
            <person name="Kim W."/>
        </authorList>
    </citation>
    <scope>NUCLEOTIDE SEQUENCE [LARGE SCALE GENOMIC DNA]</scope>
    <source>
        <tissue evidence="2">Muscle</tissue>
    </source>
</reference>
<evidence type="ECO:0000313" key="3">
    <source>
        <dbReference type="Proteomes" id="UP000324222"/>
    </source>
</evidence>
<feature type="region of interest" description="Disordered" evidence="1">
    <location>
        <begin position="26"/>
        <end position="53"/>
    </location>
</feature>
<organism evidence="2 3">
    <name type="scientific">Portunus trituberculatus</name>
    <name type="common">Swimming crab</name>
    <name type="synonym">Neptunus trituberculatus</name>
    <dbReference type="NCBI Taxonomy" id="210409"/>
    <lineage>
        <taxon>Eukaryota</taxon>
        <taxon>Metazoa</taxon>
        <taxon>Ecdysozoa</taxon>
        <taxon>Arthropoda</taxon>
        <taxon>Crustacea</taxon>
        <taxon>Multicrustacea</taxon>
        <taxon>Malacostraca</taxon>
        <taxon>Eumalacostraca</taxon>
        <taxon>Eucarida</taxon>
        <taxon>Decapoda</taxon>
        <taxon>Pleocyemata</taxon>
        <taxon>Brachyura</taxon>
        <taxon>Eubrachyura</taxon>
        <taxon>Portunoidea</taxon>
        <taxon>Portunidae</taxon>
        <taxon>Portuninae</taxon>
        <taxon>Portunus</taxon>
    </lineage>
</organism>
<feature type="compositionally biased region" description="Low complexity" evidence="1">
    <location>
        <begin position="43"/>
        <end position="52"/>
    </location>
</feature>
<evidence type="ECO:0000313" key="2">
    <source>
        <dbReference type="EMBL" id="MPC44019.1"/>
    </source>
</evidence>
<sequence length="109" mass="12505">MEAVRKRRRKRRRRFSTASRELSLNLKVASGTREPTRHLTPASSSSSSSSSSRPFTHVLLMAVGGAELFSCRKGTKRLHCTTEILTRRRRRDFGLRMLDSLMIFVVIRV</sequence>
<dbReference type="Proteomes" id="UP000324222">
    <property type="component" value="Unassembled WGS sequence"/>
</dbReference>
<keyword evidence="3" id="KW-1185">Reference proteome</keyword>